<dbReference type="GO" id="GO:0005925">
    <property type="term" value="C:focal adhesion"/>
    <property type="evidence" value="ECO:0007669"/>
    <property type="project" value="TreeGrafter"/>
</dbReference>
<organism evidence="8 9">
    <name type="scientific">Bursaphelenchus okinawaensis</name>
    <dbReference type="NCBI Taxonomy" id="465554"/>
    <lineage>
        <taxon>Eukaryota</taxon>
        <taxon>Metazoa</taxon>
        <taxon>Ecdysozoa</taxon>
        <taxon>Nematoda</taxon>
        <taxon>Chromadorea</taxon>
        <taxon>Rhabditida</taxon>
        <taxon>Tylenchina</taxon>
        <taxon>Tylenchomorpha</taxon>
        <taxon>Aphelenchoidea</taxon>
        <taxon>Aphelenchoididae</taxon>
        <taxon>Bursaphelenchus</taxon>
    </lineage>
</organism>
<evidence type="ECO:0000256" key="1">
    <source>
        <dbReference type="ARBA" id="ARBA00022723"/>
    </source>
</evidence>
<keyword evidence="4 5" id="KW-0440">LIM domain</keyword>
<keyword evidence="1 5" id="KW-0479">Metal-binding</keyword>
<dbReference type="Proteomes" id="UP000614601">
    <property type="component" value="Unassembled WGS sequence"/>
</dbReference>
<comment type="caution">
    <text evidence="8">The sequence shown here is derived from an EMBL/GenBank/DDBJ whole genome shotgun (WGS) entry which is preliminary data.</text>
</comment>
<dbReference type="PANTHER" id="PTHR24207">
    <property type="entry name" value="ZYX102 PROTEIN"/>
    <property type="match status" value="1"/>
</dbReference>
<proteinExistence type="predicted"/>
<evidence type="ECO:0000256" key="5">
    <source>
        <dbReference type="PROSITE-ProRule" id="PRU00125"/>
    </source>
</evidence>
<evidence type="ECO:0000313" key="9">
    <source>
        <dbReference type="Proteomes" id="UP000614601"/>
    </source>
</evidence>
<dbReference type="PROSITE" id="PS00478">
    <property type="entry name" value="LIM_DOMAIN_1"/>
    <property type="match status" value="1"/>
</dbReference>
<feature type="compositionally biased region" description="Polar residues" evidence="6">
    <location>
        <begin position="82"/>
        <end position="98"/>
    </location>
</feature>
<evidence type="ECO:0000256" key="3">
    <source>
        <dbReference type="ARBA" id="ARBA00022833"/>
    </source>
</evidence>
<dbReference type="OrthoDB" id="25414at2759"/>
<dbReference type="SUPFAM" id="SSF57716">
    <property type="entry name" value="Glucocorticoid receptor-like (DNA-binding domain)"/>
    <property type="match status" value="2"/>
</dbReference>
<gene>
    <name evidence="8" type="ORF">BOKJ2_LOCUS45</name>
</gene>
<evidence type="ECO:0000259" key="7">
    <source>
        <dbReference type="PROSITE" id="PS50023"/>
    </source>
</evidence>
<protein>
    <recommendedName>
        <fullName evidence="7">LIM zinc-binding domain-containing protein</fullName>
    </recommendedName>
</protein>
<evidence type="ECO:0000313" key="8">
    <source>
        <dbReference type="EMBL" id="CAD5205361.1"/>
    </source>
</evidence>
<dbReference type="InterPro" id="IPR001781">
    <property type="entry name" value="Znf_LIM"/>
</dbReference>
<reference evidence="8" key="1">
    <citation type="submission" date="2020-09" db="EMBL/GenBank/DDBJ databases">
        <authorList>
            <person name="Kikuchi T."/>
        </authorList>
    </citation>
    <scope>NUCLEOTIDE SEQUENCE</scope>
    <source>
        <strain evidence="8">SH1</strain>
    </source>
</reference>
<dbReference type="Pfam" id="PF00412">
    <property type="entry name" value="LIM"/>
    <property type="match status" value="1"/>
</dbReference>
<keyword evidence="9" id="KW-1185">Reference proteome</keyword>
<keyword evidence="3 5" id="KW-0862">Zinc</keyword>
<evidence type="ECO:0000256" key="6">
    <source>
        <dbReference type="SAM" id="MobiDB-lite"/>
    </source>
</evidence>
<dbReference type="Gene3D" id="2.10.110.10">
    <property type="entry name" value="Cysteine Rich Protein"/>
    <property type="match status" value="1"/>
</dbReference>
<dbReference type="PROSITE" id="PS50023">
    <property type="entry name" value="LIM_DOMAIN_2"/>
    <property type="match status" value="1"/>
</dbReference>
<dbReference type="GO" id="GO:0001725">
    <property type="term" value="C:stress fiber"/>
    <property type="evidence" value="ECO:0007669"/>
    <property type="project" value="TreeGrafter"/>
</dbReference>
<dbReference type="EMBL" id="CAJFCW020000001">
    <property type="protein sequence ID" value="CAG9076959.1"/>
    <property type="molecule type" value="Genomic_DNA"/>
</dbReference>
<dbReference type="GO" id="GO:0046872">
    <property type="term" value="F:metal ion binding"/>
    <property type="evidence" value="ECO:0007669"/>
    <property type="project" value="UniProtKB-KW"/>
</dbReference>
<keyword evidence="2" id="KW-0677">Repeat</keyword>
<dbReference type="AlphaFoldDB" id="A0A811JPS3"/>
<dbReference type="Proteomes" id="UP000783686">
    <property type="component" value="Unassembled WGS sequence"/>
</dbReference>
<dbReference type="GO" id="GO:0098609">
    <property type="term" value="P:cell-cell adhesion"/>
    <property type="evidence" value="ECO:0007669"/>
    <property type="project" value="TreeGrafter"/>
</dbReference>
<sequence length="373" mass="42954">MEDFEAKKISDNAIAKDPKKVITRDEAQKLRDSVLRANRPVNPWFTTEDINRYRKAPTSPTQSSNRTTTLSLKTPTYTTPSVTRQTDSNATSPVPSSIKTTSSVPPPVKPKSFVSLSTKTTPSLSSNALREKVNYSLPEKKFQSNEYTIPTVVKNDEHYYENSPRRSEPLRQMLNNRVETKKLVDFVPKRTVTTRNMTQTLENLAHLKELELIEAETAKRKMKLEQYERQSSNNNDGRSSASTYYFSDDSLSEVLSKCDDIAVYRSQLSKCAQCYSIIDDIVLQALDKNFHPSCFRCYHCGMILDGIPFASDLNSRVYCVPDYERLFVTQYQRPVTKPIPRSSRPMYDDIMKSQMRLREQTYPDTSLWTFEHR</sequence>
<dbReference type="EMBL" id="CAJFDH010000001">
    <property type="protein sequence ID" value="CAD5205361.1"/>
    <property type="molecule type" value="Genomic_DNA"/>
</dbReference>
<dbReference type="SMART" id="SM00132">
    <property type="entry name" value="LIM"/>
    <property type="match status" value="1"/>
</dbReference>
<accession>A0A811JPS3</accession>
<feature type="compositionally biased region" description="Low complexity" evidence="6">
    <location>
        <begin position="67"/>
        <end position="81"/>
    </location>
</feature>
<name>A0A811JPS3_9BILA</name>
<dbReference type="PANTHER" id="PTHR24207:SF2">
    <property type="entry name" value="ZYX102 PROTEIN"/>
    <property type="match status" value="1"/>
</dbReference>
<feature type="domain" description="LIM zinc-binding" evidence="7">
    <location>
        <begin position="269"/>
        <end position="329"/>
    </location>
</feature>
<evidence type="ECO:0000256" key="2">
    <source>
        <dbReference type="ARBA" id="ARBA00022737"/>
    </source>
</evidence>
<evidence type="ECO:0000256" key="4">
    <source>
        <dbReference type="ARBA" id="ARBA00023038"/>
    </source>
</evidence>
<feature type="region of interest" description="Disordered" evidence="6">
    <location>
        <begin position="48"/>
        <end position="107"/>
    </location>
</feature>